<dbReference type="EMBL" id="WOCE01000017">
    <property type="protein sequence ID" value="KAE9595971.1"/>
    <property type="molecule type" value="Genomic_DNA"/>
</dbReference>
<keyword evidence="3" id="KW-1133">Transmembrane helix</keyword>
<evidence type="ECO:0000313" key="6">
    <source>
        <dbReference type="EMBL" id="KAE9595971.1"/>
    </source>
</evidence>
<sequence>MVEHKLGYDQDVIESLEWMITQHESKRSYLEEQIEIYRKELKHHISDDELKKLEFDIYRNGSLVSSSEIESQAL</sequence>
<gene>
    <name evidence="6" type="ORF">Lalb_Chr17g0344381</name>
</gene>
<keyword evidence="4" id="KW-0472">Membrane</keyword>
<reference evidence="7" key="1">
    <citation type="journal article" date="2020" name="Nat. Commun.">
        <title>Genome sequence of the cluster root forming white lupin.</title>
        <authorList>
            <person name="Hufnagel B."/>
            <person name="Marques A."/>
            <person name="Soriano A."/>
            <person name="Marques L."/>
            <person name="Divol F."/>
            <person name="Doumas P."/>
            <person name="Sallet E."/>
            <person name="Mancinotti D."/>
            <person name="Carrere S."/>
            <person name="Marande W."/>
            <person name="Arribat S."/>
            <person name="Keller J."/>
            <person name="Huneau C."/>
            <person name="Blein T."/>
            <person name="Aime D."/>
            <person name="Laguerre M."/>
            <person name="Taylor J."/>
            <person name="Schubert V."/>
            <person name="Nelson M."/>
            <person name="Geu-Flores F."/>
            <person name="Crespi M."/>
            <person name="Gallardo-Guerrero K."/>
            <person name="Delaux P.-M."/>
            <person name="Salse J."/>
            <person name="Berges H."/>
            <person name="Guyot R."/>
            <person name="Gouzy J."/>
            <person name="Peret B."/>
        </authorList>
    </citation>
    <scope>NUCLEOTIDE SEQUENCE [LARGE SCALE GENOMIC DNA]</scope>
    <source>
        <strain evidence="7">cv. Amiga</strain>
    </source>
</reference>
<evidence type="ECO:0000259" key="5">
    <source>
        <dbReference type="Pfam" id="PF04576"/>
    </source>
</evidence>
<dbReference type="Proteomes" id="UP000447434">
    <property type="component" value="Chromosome 17"/>
</dbReference>
<organism evidence="6 7">
    <name type="scientific">Lupinus albus</name>
    <name type="common">White lupine</name>
    <name type="synonym">Lupinus termis</name>
    <dbReference type="NCBI Taxonomy" id="3870"/>
    <lineage>
        <taxon>Eukaryota</taxon>
        <taxon>Viridiplantae</taxon>
        <taxon>Streptophyta</taxon>
        <taxon>Embryophyta</taxon>
        <taxon>Tracheophyta</taxon>
        <taxon>Spermatophyta</taxon>
        <taxon>Magnoliopsida</taxon>
        <taxon>eudicotyledons</taxon>
        <taxon>Gunneridae</taxon>
        <taxon>Pentapetalae</taxon>
        <taxon>rosids</taxon>
        <taxon>fabids</taxon>
        <taxon>Fabales</taxon>
        <taxon>Fabaceae</taxon>
        <taxon>Papilionoideae</taxon>
        <taxon>50 kb inversion clade</taxon>
        <taxon>genistoids sensu lato</taxon>
        <taxon>core genistoids</taxon>
        <taxon>Genisteae</taxon>
        <taxon>Lupinus</taxon>
    </lineage>
</organism>
<evidence type="ECO:0000256" key="2">
    <source>
        <dbReference type="ARBA" id="ARBA00022692"/>
    </source>
</evidence>
<evidence type="ECO:0000256" key="4">
    <source>
        <dbReference type="ARBA" id="ARBA00023136"/>
    </source>
</evidence>
<protein>
    <submittedName>
        <fullName evidence="6">Putative GTD-binding domain-containing protein</fullName>
    </submittedName>
</protein>
<dbReference type="Pfam" id="PF04576">
    <property type="entry name" value="Zein-binding"/>
    <property type="match status" value="1"/>
</dbReference>
<dbReference type="OrthoDB" id="1100010at2759"/>
<proteinExistence type="predicted"/>
<evidence type="ECO:0000256" key="3">
    <source>
        <dbReference type="ARBA" id="ARBA00022989"/>
    </source>
</evidence>
<name>A0A6A4P3E7_LUPAL</name>
<keyword evidence="2" id="KW-0812">Transmembrane</keyword>
<comment type="subcellular location">
    <subcellularLocation>
        <location evidence="1">Membrane</location>
    </subcellularLocation>
</comment>
<dbReference type="AlphaFoldDB" id="A0A6A4P3E7"/>
<feature type="domain" description="GTD-binding" evidence="5">
    <location>
        <begin position="1"/>
        <end position="34"/>
    </location>
</feature>
<dbReference type="GO" id="GO:0016020">
    <property type="term" value="C:membrane"/>
    <property type="evidence" value="ECO:0007669"/>
    <property type="project" value="UniProtKB-SubCell"/>
</dbReference>
<accession>A0A6A4P3E7</accession>
<dbReference type="GO" id="GO:0080115">
    <property type="term" value="F:myosin XI tail binding"/>
    <property type="evidence" value="ECO:0007669"/>
    <property type="project" value="UniProtKB-ARBA"/>
</dbReference>
<dbReference type="InterPro" id="IPR007656">
    <property type="entry name" value="GTD-bd"/>
</dbReference>
<evidence type="ECO:0000313" key="7">
    <source>
        <dbReference type="Proteomes" id="UP000447434"/>
    </source>
</evidence>
<comment type="caution">
    <text evidence="6">The sequence shown here is derived from an EMBL/GenBank/DDBJ whole genome shotgun (WGS) entry which is preliminary data.</text>
</comment>
<keyword evidence="7" id="KW-1185">Reference proteome</keyword>
<evidence type="ECO:0000256" key="1">
    <source>
        <dbReference type="ARBA" id="ARBA00004370"/>
    </source>
</evidence>